<reference evidence="1" key="1">
    <citation type="journal article" date="2015" name="Nature">
        <title>Complex archaea that bridge the gap between prokaryotes and eukaryotes.</title>
        <authorList>
            <person name="Spang A."/>
            <person name="Saw J.H."/>
            <person name="Jorgensen S.L."/>
            <person name="Zaremba-Niedzwiedzka K."/>
            <person name="Martijn J."/>
            <person name="Lind A.E."/>
            <person name="van Eijk R."/>
            <person name="Schleper C."/>
            <person name="Guy L."/>
            <person name="Ettema T.J."/>
        </authorList>
    </citation>
    <scope>NUCLEOTIDE SEQUENCE</scope>
</reference>
<comment type="caution">
    <text evidence="1">The sequence shown here is derived from an EMBL/GenBank/DDBJ whole genome shotgun (WGS) entry which is preliminary data.</text>
</comment>
<gene>
    <name evidence="1" type="ORF">LCGC14_2771420</name>
</gene>
<accession>A0A0F9BMM4</accession>
<dbReference type="AlphaFoldDB" id="A0A0F9BMM4"/>
<sequence length="229" mass="23610">AVGGRRIGTRIIEVEAPDSIARRKRLGLPKTAANRETRHKIVALDWPVYAGEEDERHAGSGVADPIPGPLGNAVKTFLEDESGALNTRVSNESVLLGANALVDNLDEGTLGAIIVGYTTAQAVDPDTAIGAQVKLFTCTASATAFGVATDAAPGALKTANAVTDDTNADATNTLDWCRASSSSVADTALDDHIDGEADTTGSDWTFNTVAIVAGATVSITSWTCTLPES</sequence>
<feature type="non-terminal residue" evidence="1">
    <location>
        <position position="1"/>
    </location>
</feature>
<dbReference type="EMBL" id="LAZR01051221">
    <property type="protein sequence ID" value="KKK85626.1"/>
    <property type="molecule type" value="Genomic_DNA"/>
</dbReference>
<organism evidence="1">
    <name type="scientific">marine sediment metagenome</name>
    <dbReference type="NCBI Taxonomy" id="412755"/>
    <lineage>
        <taxon>unclassified sequences</taxon>
        <taxon>metagenomes</taxon>
        <taxon>ecological metagenomes</taxon>
    </lineage>
</organism>
<evidence type="ECO:0000313" key="1">
    <source>
        <dbReference type="EMBL" id="KKK85626.1"/>
    </source>
</evidence>
<name>A0A0F9BMM4_9ZZZZ</name>
<protein>
    <submittedName>
        <fullName evidence="1">Uncharacterized protein</fullName>
    </submittedName>
</protein>
<proteinExistence type="predicted"/>